<keyword evidence="3 4" id="KW-0418">Kinase</keyword>
<name>A0A7V2T1A6_LEUMU</name>
<organism evidence="6">
    <name type="scientific">Leucothrix mucor</name>
    <dbReference type="NCBI Taxonomy" id="45248"/>
    <lineage>
        <taxon>Bacteria</taxon>
        <taxon>Pseudomonadati</taxon>
        <taxon>Pseudomonadota</taxon>
        <taxon>Gammaproteobacteria</taxon>
        <taxon>Thiotrichales</taxon>
        <taxon>Thiotrichaceae</taxon>
        <taxon>Leucothrix</taxon>
    </lineage>
</organism>
<dbReference type="EMBL" id="DRMS01000070">
    <property type="protein sequence ID" value="HFC91528.1"/>
    <property type="molecule type" value="Genomic_DNA"/>
</dbReference>
<comment type="subunit">
    <text evidence="4">Homotetramer.</text>
</comment>
<dbReference type="InterPro" id="IPR022486">
    <property type="entry name" value="PPK2_PA0141"/>
</dbReference>
<dbReference type="NCBIfam" id="TIGR03707">
    <property type="entry name" value="PPK2_P_aer"/>
    <property type="match status" value="1"/>
</dbReference>
<dbReference type="SUPFAM" id="SSF52540">
    <property type="entry name" value="P-loop containing nucleoside triphosphate hydrolases"/>
    <property type="match status" value="1"/>
</dbReference>
<evidence type="ECO:0000313" key="6">
    <source>
        <dbReference type="EMBL" id="HFC91528.1"/>
    </source>
</evidence>
<dbReference type="PIRSF" id="PIRSF028756">
    <property type="entry name" value="PPK2_prd"/>
    <property type="match status" value="1"/>
</dbReference>
<dbReference type="PANTHER" id="PTHR34383">
    <property type="entry name" value="POLYPHOSPHATE:AMP PHOSPHOTRANSFERASE-RELATED"/>
    <property type="match status" value="1"/>
</dbReference>
<reference evidence="6" key="1">
    <citation type="journal article" date="2020" name="mSystems">
        <title>Genome- and Community-Level Interaction Insights into Carbon Utilization and Element Cycling Functions of Hydrothermarchaeota in Hydrothermal Sediment.</title>
        <authorList>
            <person name="Zhou Z."/>
            <person name="Liu Y."/>
            <person name="Xu W."/>
            <person name="Pan J."/>
            <person name="Luo Z.H."/>
            <person name="Li M."/>
        </authorList>
    </citation>
    <scope>NUCLEOTIDE SEQUENCE [LARGE SCALE GENOMIC DNA]</scope>
    <source>
        <strain evidence="6">HyVt-493</strain>
    </source>
</reference>
<dbReference type="GO" id="GO:0006793">
    <property type="term" value="P:phosphorus metabolic process"/>
    <property type="evidence" value="ECO:0007669"/>
    <property type="project" value="InterPro"/>
</dbReference>
<accession>A0A7V2T1A6</accession>
<evidence type="ECO:0000256" key="1">
    <source>
        <dbReference type="ARBA" id="ARBA00009924"/>
    </source>
</evidence>
<evidence type="ECO:0000256" key="3">
    <source>
        <dbReference type="ARBA" id="ARBA00022777"/>
    </source>
</evidence>
<dbReference type="InterPro" id="IPR022488">
    <property type="entry name" value="PPK2-related"/>
</dbReference>
<comment type="function">
    <text evidence="4">Uses inorganic polyphosphate (polyP) as a donor to convert GDP to GTP or ADP to ATP.</text>
</comment>
<comment type="similarity">
    <text evidence="1 4">Belongs to the polyphosphate kinase 2 (PPK2) family. Class I subfamily.</text>
</comment>
<dbReference type="InterPro" id="IPR027417">
    <property type="entry name" value="P-loop_NTPase"/>
</dbReference>
<dbReference type="PANTHER" id="PTHR34383:SF1">
    <property type="entry name" value="ADP-POLYPHOSPHATE PHOSPHOTRANSFERASE"/>
    <property type="match status" value="1"/>
</dbReference>
<proteinExistence type="inferred from homology"/>
<keyword evidence="2 4" id="KW-0808">Transferase</keyword>
<protein>
    <recommendedName>
        <fullName evidence="4">ADP/GDP-polyphosphate phosphotransferase</fullName>
        <ecNumber evidence="4">2.7.4.-</ecNumber>
    </recommendedName>
    <alternativeName>
        <fullName evidence="4">Polyphosphate kinase PPK2</fullName>
    </alternativeName>
</protein>
<dbReference type="GO" id="GO:0008976">
    <property type="term" value="F:polyphosphate kinase activity"/>
    <property type="evidence" value="ECO:0007669"/>
    <property type="project" value="UniProtKB-UniRule"/>
</dbReference>
<dbReference type="EC" id="2.7.4.-" evidence="4"/>
<evidence type="ECO:0000256" key="2">
    <source>
        <dbReference type="ARBA" id="ARBA00022679"/>
    </source>
</evidence>
<evidence type="ECO:0000259" key="5">
    <source>
        <dbReference type="Pfam" id="PF03976"/>
    </source>
</evidence>
<sequence length="309" mass="36363">MIEERPNTILPPSQKKIKKKHLKKEIKALKTENASLLKTCEKTAKDRKILKKHKLEKSLKPFQAELIQMQKYLEETKTRLIILFEGRDASGKGGTIRRVTRYMNEKHYRIVALGKPTEHQKTEWFFQKYTAKLPHGGETVLFDRSWYNRAMVEPVFGFCTEKQYKDFMNGVTGFEKDLVRQGTILVKLYFSVSKNEQSKRFERRKDDPLRQWKLSEVDLQAQERWDDFTEQKYQMLRNTHTNKAPWTVIRSNDKHLARLNAMKAILNAVPYESLNPDINYVPDPEVVISGAREVELMEAQQIKKGKMKS</sequence>
<dbReference type="Gene3D" id="3.40.50.300">
    <property type="entry name" value="P-loop containing nucleotide triphosphate hydrolases"/>
    <property type="match status" value="1"/>
</dbReference>
<dbReference type="Pfam" id="PF03976">
    <property type="entry name" value="PPK2"/>
    <property type="match status" value="1"/>
</dbReference>
<comment type="caution">
    <text evidence="6">The sequence shown here is derived from an EMBL/GenBank/DDBJ whole genome shotgun (WGS) entry which is preliminary data.</text>
</comment>
<dbReference type="Proteomes" id="UP000885750">
    <property type="component" value="Unassembled WGS sequence"/>
</dbReference>
<dbReference type="AlphaFoldDB" id="A0A7V2T1A6"/>
<feature type="domain" description="Polyphosphate kinase-2-related" evidence="5">
    <location>
        <begin position="50"/>
        <end position="273"/>
    </location>
</feature>
<evidence type="ECO:0000256" key="4">
    <source>
        <dbReference type="RuleBase" id="RU369062"/>
    </source>
</evidence>
<gene>
    <name evidence="6" type="primary">ppk2</name>
    <name evidence="6" type="ORF">ENJ51_01810</name>
</gene>
<dbReference type="InterPro" id="IPR016898">
    <property type="entry name" value="Polyphosphate_phosphotransfera"/>
</dbReference>